<dbReference type="Gene3D" id="1.10.30.50">
    <property type="match status" value="1"/>
</dbReference>
<proteinExistence type="predicted"/>
<dbReference type="AlphaFoldDB" id="U1L962"/>
<evidence type="ECO:0000313" key="1">
    <source>
        <dbReference type="EMBL" id="ERG63523.1"/>
    </source>
</evidence>
<name>U1L962_9MICO</name>
<sequence length="150" mass="17082">MPDGTRTCTEVECEAALHARGLCLRHYNADLARRRYWRRRDDFLAKHGNRCAQCGSTDRLQIDHIDPATKTMEPCHALRASTARYEAEMALCQLLCKSCHDEKTKREQTVVAHGTRAQYKRGCRCEPCRTNSITKQRAYRATLRAAANAA</sequence>
<dbReference type="RefSeq" id="WP_021011270.1">
    <property type="nucleotide sequence ID" value="NZ_ASHR01000031.1"/>
</dbReference>
<organism evidence="1 2">
    <name type="scientific">Agrococcus pavilionensis RW1</name>
    <dbReference type="NCBI Taxonomy" id="1330458"/>
    <lineage>
        <taxon>Bacteria</taxon>
        <taxon>Bacillati</taxon>
        <taxon>Actinomycetota</taxon>
        <taxon>Actinomycetes</taxon>
        <taxon>Micrococcales</taxon>
        <taxon>Microbacteriaceae</taxon>
        <taxon>Agrococcus</taxon>
    </lineage>
</organism>
<dbReference type="EMBL" id="ASHR01000031">
    <property type="protein sequence ID" value="ERG63523.1"/>
    <property type="molecule type" value="Genomic_DNA"/>
</dbReference>
<comment type="caution">
    <text evidence="1">The sequence shown here is derived from an EMBL/GenBank/DDBJ whole genome shotgun (WGS) entry which is preliminary data.</text>
</comment>
<evidence type="ECO:0008006" key="3">
    <source>
        <dbReference type="Google" id="ProtNLM"/>
    </source>
</evidence>
<gene>
    <name evidence="1" type="ORF">L332_03520</name>
</gene>
<accession>U1L962</accession>
<reference evidence="1 2" key="1">
    <citation type="journal article" date="2013" name="Genome Announc.">
        <title>First draft genome sequence from a member of the genus agrococcus, isolated from modern microbialites.</title>
        <authorList>
            <person name="White R.A.III."/>
            <person name="Grassa C.J."/>
            <person name="Suttle C.A."/>
        </authorList>
    </citation>
    <scope>NUCLEOTIDE SEQUENCE [LARGE SCALE GENOMIC DNA]</scope>
    <source>
        <strain evidence="1 2">RW1</strain>
    </source>
</reference>
<dbReference type="Proteomes" id="UP000016462">
    <property type="component" value="Unassembled WGS sequence"/>
</dbReference>
<keyword evidence="2" id="KW-1185">Reference proteome</keyword>
<protein>
    <recommendedName>
        <fullName evidence="3">HNH nuclease domain-containing protein</fullName>
    </recommendedName>
</protein>
<dbReference type="OrthoDB" id="4461979at2"/>
<evidence type="ECO:0000313" key="2">
    <source>
        <dbReference type="Proteomes" id="UP000016462"/>
    </source>
</evidence>